<evidence type="ECO:0000313" key="4">
    <source>
        <dbReference type="EMBL" id="SHO43150.1"/>
    </source>
</evidence>
<reference evidence="5" key="1">
    <citation type="submission" date="2016-12" db="EMBL/GenBank/DDBJ databases">
        <authorList>
            <person name="Herbold C."/>
        </authorList>
    </citation>
    <scope>NUCLEOTIDE SEQUENCE [LARGE SCALE GENOMIC DNA]</scope>
</reference>
<evidence type="ECO:0000259" key="3">
    <source>
        <dbReference type="Pfam" id="PF05362"/>
    </source>
</evidence>
<dbReference type="InterPro" id="IPR027065">
    <property type="entry name" value="Lon_Prtase"/>
</dbReference>
<keyword evidence="2" id="KW-0472">Membrane</keyword>
<evidence type="ECO:0000256" key="1">
    <source>
        <dbReference type="ARBA" id="ARBA00004141"/>
    </source>
</evidence>
<dbReference type="InterPro" id="IPR020568">
    <property type="entry name" value="Ribosomal_Su5_D2-typ_SF"/>
</dbReference>
<name>A0A2H1EFA5_9ARCH</name>
<evidence type="ECO:0000313" key="5">
    <source>
        <dbReference type="Proteomes" id="UP000232412"/>
    </source>
</evidence>
<dbReference type="Gene3D" id="3.30.230.10">
    <property type="match status" value="1"/>
</dbReference>
<keyword evidence="2" id="KW-0812">Transmembrane</keyword>
<dbReference type="GO" id="GO:0006508">
    <property type="term" value="P:proteolysis"/>
    <property type="evidence" value="ECO:0007669"/>
    <property type="project" value="InterPro"/>
</dbReference>
<comment type="subcellular location">
    <subcellularLocation>
        <location evidence="1">Membrane</location>
        <topology evidence="1">Multi-pass membrane protein</topology>
    </subcellularLocation>
</comment>
<dbReference type="InterPro" id="IPR008269">
    <property type="entry name" value="Lon_proteolytic"/>
</dbReference>
<dbReference type="GO" id="GO:0004252">
    <property type="term" value="F:serine-type endopeptidase activity"/>
    <property type="evidence" value="ECO:0007669"/>
    <property type="project" value="InterPro"/>
</dbReference>
<feature type="transmembrane region" description="Helical" evidence="2">
    <location>
        <begin position="21"/>
        <end position="40"/>
    </location>
</feature>
<dbReference type="Pfam" id="PF05362">
    <property type="entry name" value="Lon_C"/>
    <property type="match status" value="1"/>
</dbReference>
<dbReference type="SUPFAM" id="SSF54211">
    <property type="entry name" value="Ribosomal protein S5 domain 2-like"/>
    <property type="match status" value="1"/>
</dbReference>
<proteinExistence type="predicted"/>
<dbReference type="GO" id="GO:0005524">
    <property type="term" value="F:ATP binding"/>
    <property type="evidence" value="ECO:0007669"/>
    <property type="project" value="InterPro"/>
</dbReference>
<dbReference type="GO" id="GO:0016020">
    <property type="term" value="C:membrane"/>
    <property type="evidence" value="ECO:0007669"/>
    <property type="project" value="UniProtKB-SubCell"/>
</dbReference>
<feature type="domain" description="Lon proteolytic" evidence="3">
    <location>
        <begin position="109"/>
        <end position="261"/>
    </location>
</feature>
<dbReference type="EMBL" id="FRFC01000002">
    <property type="protein sequence ID" value="SHO43150.1"/>
    <property type="molecule type" value="Genomic_DNA"/>
</dbReference>
<dbReference type="PANTHER" id="PTHR10046">
    <property type="entry name" value="ATP DEPENDENT LON PROTEASE FAMILY MEMBER"/>
    <property type="match status" value="1"/>
</dbReference>
<evidence type="ECO:0000256" key="2">
    <source>
        <dbReference type="SAM" id="Phobius"/>
    </source>
</evidence>
<dbReference type="Proteomes" id="UP000232412">
    <property type="component" value="Unassembled WGS sequence"/>
</dbReference>
<organism evidence="4 5">
    <name type="scientific">Nitrosotalea sinensis</name>
    <dbReference type="NCBI Taxonomy" id="1499975"/>
    <lineage>
        <taxon>Archaea</taxon>
        <taxon>Nitrososphaerota</taxon>
        <taxon>Nitrososphaeria</taxon>
        <taxon>Nitrosotaleales</taxon>
        <taxon>Nitrosotaleaceae</taxon>
        <taxon>Nitrosotalea</taxon>
    </lineage>
</organism>
<accession>A0A2H1EFA5</accession>
<gene>
    <name evidence="4" type="ORF">NSIN_100017</name>
</gene>
<dbReference type="GO" id="GO:0004176">
    <property type="term" value="F:ATP-dependent peptidase activity"/>
    <property type="evidence" value="ECO:0007669"/>
    <property type="project" value="InterPro"/>
</dbReference>
<dbReference type="AlphaFoldDB" id="A0A2H1EFA5"/>
<keyword evidence="5" id="KW-1185">Reference proteome</keyword>
<protein>
    <recommendedName>
        <fullName evidence="3">Lon proteolytic domain-containing protein</fullName>
    </recommendedName>
</protein>
<dbReference type="GO" id="GO:0030163">
    <property type="term" value="P:protein catabolic process"/>
    <property type="evidence" value="ECO:0007669"/>
    <property type="project" value="InterPro"/>
</dbReference>
<dbReference type="InterPro" id="IPR014721">
    <property type="entry name" value="Ribsml_uS5_D2-typ_fold_subgr"/>
</dbReference>
<keyword evidence="2" id="KW-1133">Transmembrane helix</keyword>
<sequence>MQFGKKSIYGTIVYSSHMVNRYLIFSLVGIIIVSVGLNYIQYEKTQQLQQTIAEYQKQNYNQKTIQPVPILDNQSSAKNTPSINDTNLKSISAVAVRPVLESDGFFETTTYVGTVLKITVEIRDGTGLVLVNTAIPTGVDFQTSARTAVQVAQKYTNIDLSKKDVIFSISSEKQQELQAVDGGSAGGAMTVLLISDMLNHPINNTVLMTGTIQDDGTIGKIGGAAEKADAAGKYGAKTFLVPTGQAVAQIQTCDERTEGSFTYRSCTSQEKPLSEITEKEYGMKVVEISSIKDALNYFNSS</sequence>